<dbReference type="EnsemblMetazoa" id="AALFPA23_024054.R35864">
    <property type="protein sequence ID" value="AALFPA23_024054.P35864"/>
    <property type="gene ID" value="AALFPA23_024054"/>
</dbReference>
<feature type="region of interest" description="Disordered" evidence="1">
    <location>
        <begin position="108"/>
        <end position="129"/>
    </location>
</feature>
<organism evidence="2 3">
    <name type="scientific">Aedes albopictus</name>
    <name type="common">Asian tiger mosquito</name>
    <name type="synonym">Stegomyia albopicta</name>
    <dbReference type="NCBI Taxonomy" id="7160"/>
    <lineage>
        <taxon>Eukaryota</taxon>
        <taxon>Metazoa</taxon>
        <taxon>Ecdysozoa</taxon>
        <taxon>Arthropoda</taxon>
        <taxon>Hexapoda</taxon>
        <taxon>Insecta</taxon>
        <taxon>Pterygota</taxon>
        <taxon>Neoptera</taxon>
        <taxon>Endopterygota</taxon>
        <taxon>Diptera</taxon>
        <taxon>Nematocera</taxon>
        <taxon>Culicoidea</taxon>
        <taxon>Culicidae</taxon>
        <taxon>Culicinae</taxon>
        <taxon>Aedini</taxon>
        <taxon>Aedes</taxon>
        <taxon>Stegomyia</taxon>
    </lineage>
</organism>
<name>A0ABM2A3D2_AEDAL</name>
<reference evidence="2" key="2">
    <citation type="submission" date="2025-05" db="UniProtKB">
        <authorList>
            <consortium name="EnsemblMetazoa"/>
        </authorList>
    </citation>
    <scope>IDENTIFICATION</scope>
    <source>
        <strain evidence="2">Foshan</strain>
    </source>
</reference>
<proteinExistence type="predicted"/>
<protein>
    <submittedName>
        <fullName evidence="2">Uncharacterized protein</fullName>
    </submittedName>
</protein>
<dbReference type="Proteomes" id="UP000069940">
    <property type="component" value="Unassembled WGS sequence"/>
</dbReference>
<dbReference type="RefSeq" id="XP_062710662.1">
    <property type="nucleotide sequence ID" value="XM_062854678.1"/>
</dbReference>
<keyword evidence="3" id="KW-1185">Reference proteome</keyword>
<sequence>MVVHPKSLQFVIDTWPDGAKERFTASPCKQQRAQIRIIRTPLSKPTGPTDHVRNFWHQDGDKTINNKHTVKTIVFGDVRDISGELGGHRSRHRRSCIRTSWRLSLKSLGTLKETEPQPTPRGSQHARGGSAQATLEFCVWGNRRKPICGHAVAEPPAGIDFRWTTQVAQKLRAPEGA</sequence>
<evidence type="ECO:0000256" key="1">
    <source>
        <dbReference type="SAM" id="MobiDB-lite"/>
    </source>
</evidence>
<reference evidence="3" key="1">
    <citation type="journal article" date="2015" name="Proc. Natl. Acad. Sci. U.S.A.">
        <title>Genome sequence of the Asian Tiger mosquito, Aedes albopictus, reveals insights into its biology, genetics, and evolution.</title>
        <authorList>
            <person name="Chen X.G."/>
            <person name="Jiang X."/>
            <person name="Gu J."/>
            <person name="Xu M."/>
            <person name="Wu Y."/>
            <person name="Deng Y."/>
            <person name="Zhang C."/>
            <person name="Bonizzoni M."/>
            <person name="Dermauw W."/>
            <person name="Vontas J."/>
            <person name="Armbruster P."/>
            <person name="Huang X."/>
            <person name="Yang Y."/>
            <person name="Zhang H."/>
            <person name="He W."/>
            <person name="Peng H."/>
            <person name="Liu Y."/>
            <person name="Wu K."/>
            <person name="Chen J."/>
            <person name="Lirakis M."/>
            <person name="Topalis P."/>
            <person name="Van Leeuwen T."/>
            <person name="Hall A.B."/>
            <person name="Jiang X."/>
            <person name="Thorpe C."/>
            <person name="Mueller R.L."/>
            <person name="Sun C."/>
            <person name="Waterhouse R.M."/>
            <person name="Yan G."/>
            <person name="Tu Z.J."/>
            <person name="Fang X."/>
            <person name="James A.A."/>
        </authorList>
    </citation>
    <scope>NUCLEOTIDE SEQUENCE [LARGE SCALE GENOMIC DNA]</scope>
    <source>
        <strain evidence="3">Foshan</strain>
    </source>
</reference>
<dbReference type="GeneID" id="134288798"/>
<evidence type="ECO:0000313" key="3">
    <source>
        <dbReference type="Proteomes" id="UP000069940"/>
    </source>
</evidence>
<evidence type="ECO:0000313" key="2">
    <source>
        <dbReference type="EnsemblMetazoa" id="AALFPA23_024054.P35864"/>
    </source>
</evidence>
<accession>A0ABM2A3D2</accession>